<dbReference type="EC" id="3.5.1.19" evidence="6"/>
<dbReference type="GO" id="GO:0008936">
    <property type="term" value="F:nicotinamidase activity"/>
    <property type="evidence" value="ECO:0007669"/>
    <property type="project" value="UniProtKB-EC"/>
</dbReference>
<organism evidence="9">
    <name type="scientific">Ostreococcus mediterraneus</name>
    <dbReference type="NCBI Taxonomy" id="1486918"/>
    <lineage>
        <taxon>Eukaryota</taxon>
        <taxon>Viridiplantae</taxon>
        <taxon>Chlorophyta</taxon>
        <taxon>Mamiellophyceae</taxon>
        <taxon>Mamiellales</taxon>
        <taxon>Bathycoccaceae</taxon>
        <taxon>Ostreococcus</taxon>
    </lineage>
</organism>
<gene>
    <name evidence="9" type="ORF">OMED0929_LOCUS2861</name>
</gene>
<proteinExistence type="inferred from homology"/>
<dbReference type="GO" id="GO:0019363">
    <property type="term" value="P:pyridine nucleotide biosynthetic process"/>
    <property type="evidence" value="ECO:0007669"/>
    <property type="project" value="UniProtKB-KW"/>
</dbReference>
<dbReference type="FunFam" id="3.40.50.850:FF:000006">
    <property type="entry name" value="Bifunctional pyrazinamidase/nicotinamidase"/>
    <property type="match status" value="1"/>
</dbReference>
<keyword evidence="3" id="KW-0479">Metal-binding</keyword>
<accession>A0A7S0KGG6</accession>
<evidence type="ECO:0000259" key="8">
    <source>
        <dbReference type="Pfam" id="PF00857"/>
    </source>
</evidence>
<dbReference type="Pfam" id="PF00857">
    <property type="entry name" value="Isochorismatase"/>
    <property type="match status" value="1"/>
</dbReference>
<evidence type="ECO:0000256" key="1">
    <source>
        <dbReference type="ARBA" id="ARBA00006336"/>
    </source>
</evidence>
<dbReference type="InterPro" id="IPR036380">
    <property type="entry name" value="Isochorismatase-like_sf"/>
</dbReference>
<dbReference type="InterPro" id="IPR052347">
    <property type="entry name" value="Isochorismatase_Nicotinamidase"/>
</dbReference>
<evidence type="ECO:0000256" key="4">
    <source>
        <dbReference type="ARBA" id="ARBA00022801"/>
    </source>
</evidence>
<protein>
    <recommendedName>
        <fullName evidence="6">nicotinamidase</fullName>
        <ecNumber evidence="6">3.5.1.19</ecNumber>
    </recommendedName>
    <alternativeName>
        <fullName evidence="7">Nicotinamide deamidase</fullName>
    </alternativeName>
</protein>
<evidence type="ECO:0000256" key="6">
    <source>
        <dbReference type="ARBA" id="ARBA00039017"/>
    </source>
</evidence>
<dbReference type="PANTHER" id="PTHR11080:SF2">
    <property type="entry name" value="LD05707P"/>
    <property type="match status" value="1"/>
</dbReference>
<evidence type="ECO:0000256" key="5">
    <source>
        <dbReference type="ARBA" id="ARBA00037900"/>
    </source>
</evidence>
<dbReference type="CDD" id="cd01011">
    <property type="entry name" value="nicotinamidase"/>
    <property type="match status" value="1"/>
</dbReference>
<dbReference type="NCBIfam" id="NF008623">
    <property type="entry name" value="PRK11609.1"/>
    <property type="match status" value="1"/>
</dbReference>
<dbReference type="Gene3D" id="3.40.50.850">
    <property type="entry name" value="Isochorismatase-like"/>
    <property type="match status" value="1"/>
</dbReference>
<evidence type="ECO:0000313" key="9">
    <source>
        <dbReference type="EMBL" id="CAD8580551.1"/>
    </source>
</evidence>
<name>A0A7S0KGG6_9CHLO</name>
<reference evidence="9" key="1">
    <citation type="submission" date="2021-01" db="EMBL/GenBank/DDBJ databases">
        <authorList>
            <person name="Corre E."/>
            <person name="Pelletier E."/>
            <person name="Niang G."/>
            <person name="Scheremetjew M."/>
            <person name="Finn R."/>
            <person name="Kale V."/>
            <person name="Holt S."/>
            <person name="Cochrane G."/>
            <person name="Meng A."/>
            <person name="Brown T."/>
            <person name="Cohen L."/>
        </authorList>
    </citation>
    <scope>NUCLEOTIDE SEQUENCE</scope>
    <source>
        <strain evidence="9">Clade-D-RCC2572</strain>
    </source>
</reference>
<comment type="pathway">
    <text evidence="5">Cofactor biosynthesis; nicotinate biosynthesis; nicotinate from nicotinamide: step 1/1.</text>
</comment>
<evidence type="ECO:0000256" key="2">
    <source>
        <dbReference type="ARBA" id="ARBA00022642"/>
    </source>
</evidence>
<keyword evidence="2" id="KW-0662">Pyridine nucleotide biosynthesis</keyword>
<dbReference type="PANTHER" id="PTHR11080">
    <property type="entry name" value="PYRAZINAMIDASE/NICOTINAMIDASE"/>
    <property type="match status" value="1"/>
</dbReference>
<feature type="domain" description="Isochorismatase-like" evidence="8">
    <location>
        <begin position="54"/>
        <end position="238"/>
    </location>
</feature>
<evidence type="ECO:0000256" key="3">
    <source>
        <dbReference type="ARBA" id="ARBA00022723"/>
    </source>
</evidence>
<evidence type="ECO:0000256" key="7">
    <source>
        <dbReference type="ARBA" id="ARBA00043224"/>
    </source>
</evidence>
<dbReference type="InterPro" id="IPR000868">
    <property type="entry name" value="Isochorismatase-like_dom"/>
</dbReference>
<dbReference type="EMBL" id="HBEW01003460">
    <property type="protein sequence ID" value="CAD8580551.1"/>
    <property type="molecule type" value="Transcribed_RNA"/>
</dbReference>
<sequence>MTGDCATQRSSRRAFVAAMYGVHPCARVGVRVNEHTSRVAQRALNERIDRDTDALLVIDVQEDFIPPHGALAVRGGDEVVGVCSDVMRAFEHVVFSQDYHPEGHMSFASQHEGKSPYDEVEFPYGTQTLWPDHCVQGTKGCEFHPDLAVPSRTMIVRKGHNSKVDSYSAFYENDKVSDTGLAAYLKDLGVTRVFVVGLAYDFCVKYTALDARTLGFDVIVVRDACRGVDMDGTIAAADAELADAGVRTIFTVPVPSQ</sequence>
<keyword evidence="4" id="KW-0378">Hydrolase</keyword>
<dbReference type="AlphaFoldDB" id="A0A7S0KGG6"/>
<comment type="similarity">
    <text evidence="1">Belongs to the isochorismatase family.</text>
</comment>
<dbReference type="SUPFAM" id="SSF52499">
    <property type="entry name" value="Isochorismatase-like hydrolases"/>
    <property type="match status" value="1"/>
</dbReference>
<dbReference type="GO" id="GO:0046872">
    <property type="term" value="F:metal ion binding"/>
    <property type="evidence" value="ECO:0007669"/>
    <property type="project" value="UniProtKB-KW"/>
</dbReference>